<dbReference type="PANTHER" id="PTHR43523">
    <property type="entry name" value="GLUCOSE-1-PHOSPHATE ADENYLYLTRANSFERASE-RELATED"/>
    <property type="match status" value="1"/>
</dbReference>
<dbReference type="InterPro" id="IPR011831">
    <property type="entry name" value="ADP-Glc_PPase"/>
</dbReference>
<dbReference type="GO" id="GO:0005978">
    <property type="term" value="P:glycogen biosynthetic process"/>
    <property type="evidence" value="ECO:0007669"/>
    <property type="project" value="UniProtKB-KW"/>
</dbReference>
<evidence type="ECO:0000256" key="2">
    <source>
        <dbReference type="ARBA" id="ARBA00023056"/>
    </source>
</evidence>
<gene>
    <name evidence="5" type="ORF">PS3_18579</name>
</gene>
<feature type="domain" description="Nucleotidyl transferase" evidence="3">
    <location>
        <begin position="19"/>
        <end position="155"/>
    </location>
</feature>
<proteinExistence type="inferred from homology"/>
<dbReference type="InterPro" id="IPR011004">
    <property type="entry name" value="Trimer_LpxA-like_sf"/>
</dbReference>
<feature type="domain" description="Glucose-1-phosphate adenylyltransferase/Bifunctional protein GlmU-like C-terminal hexapeptide" evidence="4">
    <location>
        <begin position="287"/>
        <end position="357"/>
    </location>
</feature>
<dbReference type="Gene3D" id="3.90.550.10">
    <property type="entry name" value="Spore Coat Polysaccharide Biosynthesis Protein SpsA, Chain A"/>
    <property type="match status" value="1"/>
</dbReference>
<dbReference type="InterPro" id="IPR005835">
    <property type="entry name" value="NTP_transferase_dom"/>
</dbReference>
<dbReference type="Gene3D" id="2.160.10.10">
    <property type="entry name" value="Hexapeptide repeat proteins"/>
    <property type="match status" value="1"/>
</dbReference>
<dbReference type="EMBL" id="AICN01000021">
    <property type="protein sequence ID" value="EHS87233.1"/>
    <property type="molecule type" value="Genomic_DNA"/>
</dbReference>
<dbReference type="GO" id="GO:0008878">
    <property type="term" value="F:glucose-1-phosphate adenylyltransferase activity"/>
    <property type="evidence" value="ECO:0007669"/>
    <property type="project" value="InterPro"/>
</dbReference>
<dbReference type="Pfam" id="PF00483">
    <property type="entry name" value="NTP_transferase"/>
    <property type="match status" value="1"/>
</dbReference>
<dbReference type="PATRIC" id="fig|1144300.3.peg.454"/>
<keyword evidence="2" id="KW-0320">Glycogen biosynthesis</keyword>
<evidence type="ECO:0000259" key="4">
    <source>
        <dbReference type="Pfam" id="PF24894"/>
    </source>
</evidence>
<evidence type="ECO:0000256" key="1">
    <source>
        <dbReference type="ARBA" id="ARBA00010443"/>
    </source>
</evidence>
<comment type="caution">
    <text evidence="5">The sequence shown here is derived from an EMBL/GenBank/DDBJ whole genome shotgun (WGS) entry which is preliminary data.</text>
</comment>
<dbReference type="PANTHER" id="PTHR43523:SF6">
    <property type="entry name" value="GLYCOGEN BIOSYNTHESIS PROTEIN GLGD"/>
    <property type="match status" value="1"/>
</dbReference>
<dbReference type="OrthoDB" id="9801810at2"/>
<dbReference type="InterPro" id="IPR056818">
    <property type="entry name" value="GlmU/GlgC-like_hexapep"/>
</dbReference>
<organism evidence="5 6">
    <name type="scientific">Limosilactobacillus gastricus PS3</name>
    <dbReference type="NCBI Taxonomy" id="1144300"/>
    <lineage>
        <taxon>Bacteria</taxon>
        <taxon>Bacillati</taxon>
        <taxon>Bacillota</taxon>
        <taxon>Bacilli</taxon>
        <taxon>Lactobacillales</taxon>
        <taxon>Lactobacillaceae</taxon>
        <taxon>Limosilactobacillus</taxon>
    </lineage>
</organism>
<accession>H4GIN8</accession>
<dbReference type="NCBIfam" id="TIGR02092">
    <property type="entry name" value="glgD"/>
    <property type="match status" value="1"/>
</dbReference>
<dbReference type="SUPFAM" id="SSF51161">
    <property type="entry name" value="Trimeric LpxA-like enzymes"/>
    <property type="match status" value="1"/>
</dbReference>
<reference evidence="5 6" key="1">
    <citation type="journal article" date="2013" name="Genome Announc.">
        <title>Genome Sequence of Lactobacillus gastricus PS3, a Strain Isolated from Human Milk.</title>
        <authorList>
            <person name="Martin V."/>
            <person name="Cardenas N."/>
            <person name="Jimenez E."/>
            <person name="Maldonado A."/>
            <person name="Rodriguez J.M."/>
            <person name="Fernandez L."/>
        </authorList>
    </citation>
    <scope>NUCLEOTIDE SEQUENCE [LARGE SCALE GENOMIC DNA]</scope>
    <source>
        <strain evidence="5 6">PS3</strain>
    </source>
</reference>
<comment type="similarity">
    <text evidence="1">Belongs to the bacterial/plant glucose-1-phosphate adenylyltransferase family.</text>
</comment>
<dbReference type="InterPro" id="IPR029044">
    <property type="entry name" value="Nucleotide-diphossugar_trans"/>
</dbReference>
<dbReference type="AlphaFoldDB" id="H4GIN8"/>
<name>H4GIN8_9LACO</name>
<sequence length="381" mass="43468">MKTNSMCAVFDNVYEYNELQPITSFRSLSTLYFAGKYRLMDFPLSSIVNANIREIFMMVNQDKIQSYLDHLGGGKEWGLDTIGSYLEINFAQEMLRKKYEGVRYFDRIINFIRNSGSAYVVYIGNKMLANVDLKAILKFHQVSGNKVTGVFKQVDRWQIAPDDQLFLFDEENKVVGNHRIREMSEQEQYNLSMNVYIADADWFVDVLDRAQMSGIVPDATEGLARLMTHEHSSAYEYTGYMQNIHDVKSYFKANMDMLEKTHYDSLLNGSQKVITRIKNEVGNFYTKTSQVSQSLVSTGCKVAGHLDHVVVSRRVKIEEDTQIDHSIVISNAVIKRGAQISYAIIDKNVVVEPSVVIKGTPERPVVIRKDQVVTQDVIEGS</sequence>
<dbReference type="RefSeq" id="WP_007121922.1">
    <property type="nucleotide sequence ID" value="NZ_AICN01000021.1"/>
</dbReference>
<dbReference type="InterPro" id="IPR011832">
    <property type="entry name" value="GlgDAde_trans"/>
</dbReference>
<evidence type="ECO:0000313" key="6">
    <source>
        <dbReference type="Proteomes" id="UP000004567"/>
    </source>
</evidence>
<dbReference type="STRING" id="1144300.PS3_18579"/>
<dbReference type="Proteomes" id="UP000004567">
    <property type="component" value="Unassembled WGS sequence"/>
</dbReference>
<dbReference type="SUPFAM" id="SSF53448">
    <property type="entry name" value="Nucleotide-diphospho-sugar transferases"/>
    <property type="match status" value="1"/>
</dbReference>
<dbReference type="CDD" id="cd04651">
    <property type="entry name" value="LbH_G1P_AT_C"/>
    <property type="match status" value="1"/>
</dbReference>
<dbReference type="Pfam" id="PF24894">
    <property type="entry name" value="Hexapep_GlmU"/>
    <property type="match status" value="1"/>
</dbReference>
<evidence type="ECO:0000313" key="5">
    <source>
        <dbReference type="EMBL" id="EHS87233.1"/>
    </source>
</evidence>
<evidence type="ECO:0000259" key="3">
    <source>
        <dbReference type="Pfam" id="PF00483"/>
    </source>
</evidence>
<protein>
    <submittedName>
        <fullName evidence="5">Putative glycogen biosynthesis protein</fullName>
    </submittedName>
</protein>